<dbReference type="GO" id="GO:0005524">
    <property type="term" value="F:ATP binding"/>
    <property type="evidence" value="ECO:0007669"/>
    <property type="project" value="UniProtKB-KW"/>
</dbReference>
<evidence type="ECO:0000256" key="8">
    <source>
        <dbReference type="SAM" id="MobiDB-lite"/>
    </source>
</evidence>
<dbReference type="GO" id="GO:0005730">
    <property type="term" value="C:nucleolus"/>
    <property type="evidence" value="ECO:0007669"/>
    <property type="project" value="TreeGrafter"/>
</dbReference>
<sequence>MAGADDPPAARPKQLANGQAGRKRVAETRDEDEGAQRRARRARLEAERRALPVWATRDALLAEVRSHKTLIIVGETGSGKTTQIPQFLLAAGLADGGGGGAGGGGGGGGGWRGRGMIACTQPRRVAAVTVARRVAEEMGVRLGQEVGYSIRFDDCTSPATRIKYCTDGMLLRECLVDPLLKKYEVVIVDEAHERTVSTDVLLGLLKGVAARRGGSFRLLVMSATLDAQAFSSYFGGARAVWVRGRQHPVAVHCTTAPEDNYLDAALNAVLQVHCEEGPGDILVFLTGQEEIEGLERLLADRAAALPDGAAGRGGGPGELLALPIYAALPPDQQMRVFDPAPPGCRKAILATNIAETSITIPGVRYVIDTGFVKARGYHAKLGADSLQVVPVSQAQARQRSGRAGREGPGKAYRLYTRDAFEALAPTTPPEILRSNLASTVLQLKAMGVEDVVGFDFMDKPPRAAIVRSLELLFALGALDAGGALTPDVGAAMARLPVDPMFGKVLLASGRLGCSIEAMQVVGLVSSDGLFHNPRTKRDEVAAVRAKFVAPEGDHLTLLAALRAYLQVPRKQRAMWASDNYINIRSLRKALDIYDQLEGHLTALGLPLRSCGDDPAPLQRALAAGLFPHAARRRAEGGYGVIATGQEVFIHPSSVLCGKKPECVVFDELVRTTKHYARQVCRIEPAWLPELAPAFFAAKAGAAAGAVERRGGGGGGGEGAG</sequence>
<comment type="caution">
    <text evidence="11">The sequence shown here is derived from an EMBL/GenBank/DDBJ whole genome shotgun (WGS) entry which is preliminary data.</text>
</comment>
<keyword evidence="3" id="KW-0547">Nucleotide-binding</keyword>
<dbReference type="SUPFAM" id="SSF52540">
    <property type="entry name" value="P-loop containing nucleoside triphosphate hydrolases"/>
    <property type="match status" value="1"/>
</dbReference>
<organism evidence="11 12">
    <name type="scientific">Raphidocelis subcapitata</name>
    <dbReference type="NCBI Taxonomy" id="307507"/>
    <lineage>
        <taxon>Eukaryota</taxon>
        <taxon>Viridiplantae</taxon>
        <taxon>Chlorophyta</taxon>
        <taxon>core chlorophytes</taxon>
        <taxon>Chlorophyceae</taxon>
        <taxon>CS clade</taxon>
        <taxon>Sphaeropleales</taxon>
        <taxon>Selenastraceae</taxon>
        <taxon>Raphidocelis</taxon>
    </lineage>
</organism>
<dbReference type="GO" id="GO:0045943">
    <property type="term" value="P:positive regulation of transcription by RNA polymerase I"/>
    <property type="evidence" value="ECO:0007669"/>
    <property type="project" value="TreeGrafter"/>
</dbReference>
<keyword evidence="12" id="KW-1185">Reference proteome</keyword>
<dbReference type="AlphaFoldDB" id="A0A2V0PR95"/>
<dbReference type="InterPro" id="IPR027417">
    <property type="entry name" value="P-loop_NTPase"/>
</dbReference>
<dbReference type="Pfam" id="PF07717">
    <property type="entry name" value="OB_NTP_bind"/>
    <property type="match status" value="1"/>
</dbReference>
<keyword evidence="5 11" id="KW-0347">Helicase</keyword>
<dbReference type="CDD" id="cd18791">
    <property type="entry name" value="SF2_C_RHA"/>
    <property type="match status" value="1"/>
</dbReference>
<keyword evidence="4" id="KW-0378">Hydrolase</keyword>
<dbReference type="PROSITE" id="PS51192">
    <property type="entry name" value="HELICASE_ATP_BIND_1"/>
    <property type="match status" value="1"/>
</dbReference>
<dbReference type="Pfam" id="PF21010">
    <property type="entry name" value="HA2_C"/>
    <property type="match status" value="1"/>
</dbReference>
<dbReference type="PANTHER" id="PTHR18934:SF118">
    <property type="entry name" value="ATP-DEPENDENT RNA HELICASE DHX33"/>
    <property type="match status" value="1"/>
</dbReference>
<dbReference type="InterPro" id="IPR003593">
    <property type="entry name" value="AAA+_ATPase"/>
</dbReference>
<dbReference type="InterPro" id="IPR007502">
    <property type="entry name" value="Helicase-assoc_dom"/>
</dbReference>
<dbReference type="Gene3D" id="1.10.10.2130">
    <property type="entry name" value="DEAH helicase family, winged-helix domain"/>
    <property type="match status" value="1"/>
</dbReference>
<dbReference type="SMART" id="SM00487">
    <property type="entry name" value="DEXDc"/>
    <property type="match status" value="1"/>
</dbReference>
<dbReference type="GO" id="GO:0016787">
    <property type="term" value="F:hydrolase activity"/>
    <property type="evidence" value="ECO:0007669"/>
    <property type="project" value="UniProtKB-KW"/>
</dbReference>
<dbReference type="GO" id="GO:0006397">
    <property type="term" value="P:mRNA processing"/>
    <property type="evidence" value="ECO:0007669"/>
    <property type="project" value="UniProtKB-KW"/>
</dbReference>
<dbReference type="GO" id="GO:0003725">
    <property type="term" value="F:double-stranded RNA binding"/>
    <property type="evidence" value="ECO:0007669"/>
    <property type="project" value="TreeGrafter"/>
</dbReference>
<evidence type="ECO:0000256" key="5">
    <source>
        <dbReference type="ARBA" id="ARBA00022806"/>
    </source>
</evidence>
<evidence type="ECO:0000256" key="2">
    <source>
        <dbReference type="ARBA" id="ARBA00022664"/>
    </source>
</evidence>
<protein>
    <recommendedName>
        <fullName evidence="1">RNA helicase</fullName>
        <ecNumber evidence="1">3.6.4.13</ecNumber>
    </recommendedName>
</protein>
<dbReference type="SMART" id="SM00490">
    <property type="entry name" value="HELICc"/>
    <property type="match status" value="1"/>
</dbReference>
<dbReference type="InterPro" id="IPR042035">
    <property type="entry name" value="DEAH_win-hel_dom"/>
</dbReference>
<feature type="domain" description="Helicase C-terminal" evidence="10">
    <location>
        <begin position="265"/>
        <end position="447"/>
    </location>
</feature>
<dbReference type="PROSITE" id="PS51194">
    <property type="entry name" value="HELICASE_CTER"/>
    <property type="match status" value="1"/>
</dbReference>
<feature type="domain" description="Helicase ATP-binding" evidence="9">
    <location>
        <begin position="61"/>
        <end position="243"/>
    </location>
</feature>
<evidence type="ECO:0000313" key="11">
    <source>
        <dbReference type="EMBL" id="GBG00631.1"/>
    </source>
</evidence>
<dbReference type="FunFam" id="3.40.50.300:FF:000615">
    <property type="entry name" value="pre-mRNA-splicing factor ATP-dependent RNA helicase DEAH7"/>
    <property type="match status" value="1"/>
</dbReference>
<dbReference type="EC" id="3.6.4.13" evidence="1"/>
<comment type="catalytic activity">
    <reaction evidence="7">
        <text>ATP + H2O = ADP + phosphate + H(+)</text>
        <dbReference type="Rhea" id="RHEA:13065"/>
        <dbReference type="ChEBI" id="CHEBI:15377"/>
        <dbReference type="ChEBI" id="CHEBI:15378"/>
        <dbReference type="ChEBI" id="CHEBI:30616"/>
        <dbReference type="ChEBI" id="CHEBI:43474"/>
        <dbReference type="ChEBI" id="CHEBI:456216"/>
        <dbReference type="EC" id="3.6.4.13"/>
    </reaction>
</comment>
<keyword evidence="6" id="KW-0067">ATP-binding</keyword>
<dbReference type="OrthoDB" id="10253254at2759"/>
<reference evidence="11 12" key="1">
    <citation type="journal article" date="2018" name="Sci. Rep.">
        <title>Raphidocelis subcapitata (=Pseudokirchneriella subcapitata) provides an insight into genome evolution and environmental adaptations in the Sphaeropleales.</title>
        <authorList>
            <person name="Suzuki S."/>
            <person name="Yamaguchi H."/>
            <person name="Nakajima N."/>
            <person name="Kawachi M."/>
        </authorList>
    </citation>
    <scope>NUCLEOTIDE SEQUENCE [LARGE SCALE GENOMIC DNA]</scope>
    <source>
        <strain evidence="11 12">NIES-35</strain>
    </source>
</reference>
<evidence type="ECO:0000256" key="4">
    <source>
        <dbReference type="ARBA" id="ARBA00022801"/>
    </source>
</evidence>
<dbReference type="InterPro" id="IPR048333">
    <property type="entry name" value="HA2_WH"/>
</dbReference>
<dbReference type="Pfam" id="PF00270">
    <property type="entry name" value="DEAD"/>
    <property type="match status" value="1"/>
</dbReference>
<evidence type="ECO:0000256" key="7">
    <source>
        <dbReference type="ARBA" id="ARBA00047984"/>
    </source>
</evidence>
<dbReference type="FunFam" id="3.40.50.300:FF:000145">
    <property type="entry name" value="probable ATP-dependent RNA helicase DHX40"/>
    <property type="match status" value="1"/>
</dbReference>
<evidence type="ECO:0000256" key="6">
    <source>
        <dbReference type="ARBA" id="ARBA00022840"/>
    </source>
</evidence>
<dbReference type="PANTHER" id="PTHR18934">
    <property type="entry name" value="ATP-DEPENDENT RNA HELICASE"/>
    <property type="match status" value="1"/>
</dbReference>
<accession>A0A2V0PR95</accession>
<dbReference type="Pfam" id="PF00271">
    <property type="entry name" value="Helicase_C"/>
    <property type="match status" value="1"/>
</dbReference>
<dbReference type="FunCoup" id="A0A2V0PR95">
    <property type="interactions" value="596"/>
</dbReference>
<evidence type="ECO:0000259" key="9">
    <source>
        <dbReference type="PROSITE" id="PS51192"/>
    </source>
</evidence>
<dbReference type="Gene3D" id="3.40.50.300">
    <property type="entry name" value="P-loop containing nucleotide triphosphate hydrolases"/>
    <property type="match status" value="2"/>
</dbReference>
<feature type="region of interest" description="Disordered" evidence="8">
    <location>
        <begin position="1"/>
        <end position="40"/>
    </location>
</feature>
<dbReference type="STRING" id="307507.A0A2V0PR95"/>
<evidence type="ECO:0000256" key="3">
    <source>
        <dbReference type="ARBA" id="ARBA00022741"/>
    </source>
</evidence>
<evidence type="ECO:0000256" key="1">
    <source>
        <dbReference type="ARBA" id="ARBA00012552"/>
    </source>
</evidence>
<dbReference type="SMART" id="SM00382">
    <property type="entry name" value="AAA"/>
    <property type="match status" value="1"/>
</dbReference>
<dbReference type="InterPro" id="IPR011709">
    <property type="entry name" value="DEAD-box_helicase_OB_fold"/>
</dbReference>
<dbReference type="Proteomes" id="UP000247498">
    <property type="component" value="Unassembled WGS sequence"/>
</dbReference>
<evidence type="ECO:0000313" key="12">
    <source>
        <dbReference type="Proteomes" id="UP000247498"/>
    </source>
</evidence>
<name>A0A2V0PR95_9CHLO</name>
<dbReference type="Pfam" id="PF04408">
    <property type="entry name" value="WHD_HA2"/>
    <property type="match status" value="1"/>
</dbReference>
<evidence type="ECO:0000259" key="10">
    <source>
        <dbReference type="PROSITE" id="PS51194"/>
    </source>
</evidence>
<dbReference type="GO" id="GO:0003724">
    <property type="term" value="F:RNA helicase activity"/>
    <property type="evidence" value="ECO:0007669"/>
    <property type="project" value="UniProtKB-EC"/>
</dbReference>
<dbReference type="InterPro" id="IPR011545">
    <property type="entry name" value="DEAD/DEAH_box_helicase_dom"/>
</dbReference>
<dbReference type="InParanoid" id="A0A2V0PR95"/>
<dbReference type="SMART" id="SM00847">
    <property type="entry name" value="HA2"/>
    <property type="match status" value="1"/>
</dbReference>
<dbReference type="InterPro" id="IPR014001">
    <property type="entry name" value="Helicase_ATP-bd"/>
</dbReference>
<dbReference type="EMBL" id="BDRX01000269">
    <property type="protein sequence ID" value="GBG00631.1"/>
    <property type="molecule type" value="Genomic_DNA"/>
</dbReference>
<dbReference type="InterPro" id="IPR001650">
    <property type="entry name" value="Helicase_C-like"/>
</dbReference>
<keyword evidence="2" id="KW-0507">mRNA processing</keyword>
<gene>
    <name evidence="11" type="ORF">Rsub_13285</name>
</gene>
<dbReference type="FunFam" id="1.10.10.2130:FF:000001">
    <property type="entry name" value="Pre-mRNA-splicing factor ATP-dependent RNA helicase"/>
    <property type="match status" value="1"/>
</dbReference>
<proteinExistence type="predicted"/>